<dbReference type="EMBL" id="LAZR01066207">
    <property type="protein sequence ID" value="KKK54033.1"/>
    <property type="molecule type" value="Genomic_DNA"/>
</dbReference>
<reference evidence="1" key="1">
    <citation type="journal article" date="2015" name="Nature">
        <title>Complex archaea that bridge the gap between prokaryotes and eukaryotes.</title>
        <authorList>
            <person name="Spang A."/>
            <person name="Saw J.H."/>
            <person name="Jorgensen S.L."/>
            <person name="Zaremba-Niedzwiedzka K."/>
            <person name="Martijn J."/>
            <person name="Lind A.E."/>
            <person name="van Eijk R."/>
            <person name="Schleper C."/>
            <person name="Guy L."/>
            <person name="Ettema T.J."/>
        </authorList>
    </citation>
    <scope>NUCLEOTIDE SEQUENCE</scope>
</reference>
<evidence type="ECO:0000313" key="1">
    <source>
        <dbReference type="EMBL" id="KKK54033.1"/>
    </source>
</evidence>
<protein>
    <submittedName>
        <fullName evidence="1">Uncharacterized protein</fullName>
    </submittedName>
</protein>
<dbReference type="AlphaFoldDB" id="A0A0F8WBR9"/>
<sequence>MMTSLKLNDGWSVSKNVNDLNISIAQYTLLHYHKAEDDYGEEIRYDEWDEDGQEGLFFENCPECEEIVPDNVSGFFALCIWEI</sequence>
<name>A0A0F8WBR9_9ZZZZ</name>
<organism evidence="1">
    <name type="scientific">marine sediment metagenome</name>
    <dbReference type="NCBI Taxonomy" id="412755"/>
    <lineage>
        <taxon>unclassified sequences</taxon>
        <taxon>metagenomes</taxon>
        <taxon>ecological metagenomes</taxon>
    </lineage>
</organism>
<comment type="caution">
    <text evidence="1">The sequence shown here is derived from an EMBL/GenBank/DDBJ whole genome shotgun (WGS) entry which is preliminary data.</text>
</comment>
<gene>
    <name evidence="1" type="ORF">LCGC14_3088810</name>
</gene>
<proteinExistence type="predicted"/>
<accession>A0A0F8WBR9</accession>